<evidence type="ECO:0000256" key="2">
    <source>
        <dbReference type="SAM" id="SignalP"/>
    </source>
</evidence>
<organism evidence="3">
    <name type="scientific">Singulisphaera sp. Ch08</name>
    <dbReference type="NCBI Taxonomy" id="3120278"/>
    <lineage>
        <taxon>Bacteria</taxon>
        <taxon>Pseudomonadati</taxon>
        <taxon>Planctomycetota</taxon>
        <taxon>Planctomycetia</taxon>
        <taxon>Isosphaerales</taxon>
        <taxon>Isosphaeraceae</taxon>
        <taxon>Singulisphaera</taxon>
    </lineage>
</organism>
<dbReference type="SUPFAM" id="SSF50969">
    <property type="entry name" value="YVTN repeat-like/Quinoprotein amine dehydrogenase"/>
    <property type="match status" value="1"/>
</dbReference>
<keyword evidence="2" id="KW-0732">Signal</keyword>
<dbReference type="RefSeq" id="WP_406699637.1">
    <property type="nucleotide sequence ID" value="NZ_CP155447.1"/>
</dbReference>
<sequence>MRHLCWLAIALMGLASSVQADEPAKPYQIITIKDDGIIATGINARGEVVGFEWLEEKERPGVLYQAPFYAKGKQLTYLPLLDGYTATFPAAVSDDGLVVGRVGKPAPPGVRVHFRNQAFVWEAARGIQGLGALKEDIASFACDVSSDGRRISGFSVGDNRIRACVWDRDGDRWQATAMPHETRLGSNVVAISDNGKYVTAVDGVVPCLWSQSPSGEWTREAIGEASSLVPRAVNNTATVVGVRFTGDGLTHAVRWNRDEGVKLLEKPKGYVRSEASAVNNNGLIVGMVDGPHGSKIGPNAFAYQNGQLHLINEGGPSFTAATCVNDRGQLAGVVEAEEEDQEPKTEGLPTKKPAP</sequence>
<dbReference type="EMBL" id="CP155447">
    <property type="protein sequence ID" value="XBH06789.1"/>
    <property type="molecule type" value="Genomic_DNA"/>
</dbReference>
<accession>A0AAU7CP67</accession>
<proteinExistence type="predicted"/>
<protein>
    <submittedName>
        <fullName evidence="3">HAF repeat-containing protein</fullName>
    </submittedName>
</protein>
<feature type="region of interest" description="Disordered" evidence="1">
    <location>
        <begin position="334"/>
        <end position="355"/>
    </location>
</feature>
<name>A0AAU7CP67_9BACT</name>
<feature type="signal peptide" evidence="2">
    <location>
        <begin position="1"/>
        <end position="20"/>
    </location>
</feature>
<dbReference type="InterPro" id="IPR011044">
    <property type="entry name" value="Quino_amine_DH_bsu"/>
</dbReference>
<feature type="chain" id="PRO_5043560048" evidence="2">
    <location>
        <begin position="21"/>
        <end position="355"/>
    </location>
</feature>
<evidence type="ECO:0000313" key="3">
    <source>
        <dbReference type="EMBL" id="XBH06789.1"/>
    </source>
</evidence>
<evidence type="ECO:0000256" key="1">
    <source>
        <dbReference type="SAM" id="MobiDB-lite"/>
    </source>
</evidence>
<reference evidence="3" key="1">
    <citation type="submission" date="2024-05" db="EMBL/GenBank/DDBJ databases">
        <title>Planctomycetes of the genus Singulisphaera possess chitinolytic capabilities.</title>
        <authorList>
            <person name="Ivanova A."/>
        </authorList>
    </citation>
    <scope>NUCLEOTIDE SEQUENCE</scope>
    <source>
        <strain evidence="3">Ch08T</strain>
    </source>
</reference>
<gene>
    <name evidence="3" type="ORF">V5E97_12325</name>
</gene>
<dbReference type="AlphaFoldDB" id="A0AAU7CP67"/>